<dbReference type="PROSITE" id="PS50261">
    <property type="entry name" value="G_PROTEIN_RECEP_F2_4"/>
    <property type="match status" value="1"/>
</dbReference>
<keyword evidence="4 6" id="KW-0472">Membrane</keyword>
<evidence type="ECO:0000313" key="9">
    <source>
        <dbReference type="Proteomes" id="UP001492380"/>
    </source>
</evidence>
<accession>A0ABR1YP47</accession>
<name>A0ABR1YP47_9PEZI</name>
<feature type="region of interest" description="Disordered" evidence="5">
    <location>
        <begin position="659"/>
        <end position="773"/>
    </location>
</feature>
<sequence length="773" mass="83792">MTHSTMNSKQVYGIEVAERVGSSISLVSTLIIFVTFWAFPIFRKPINRLIVYASVGNILTNIATIMSIGPITADHGATAQCRFQGFLIQMFMPADAFWTFCMALNVYLTFFKNSTARDLRKYEKYYILACYGIPFIPAILYIILDVAMDTGIYGPAVLWCWVSSSHEWMRIAFFYAPVWLVILANFFIYAKTGGRIWRERRALQAFENSSDPGSVIENPFTTMTSNGVTRITEIQVTSEAIEESADSDRSGAGSRTSFASNRDTGDAAISDPTPEQTLTRTPTTRSWRERWAANPTAPVNGQSDPASTSVPKTPWVTETEHTASISAGRPMPQDLDVEGQRPTTGRKPSLARLQPNRNALGYAVVSIWMFLAILLVWLPSSANRVYSLTHPNQTNFGLNLIAAIVLPMQGFCNLTIYIATSWNQCKAAFVQVRDDYPCWYSRHFGRSRRGSWLSRDAASVFSTSGRRRLNSNSEGGGGCQREMSTTTQTPASGGHTRNVSTLSRGVSVANTARSSPRPPSTATSRSAFSISNISPAGFYMPKPRASRTSPHKDVPSARTPATVQEQLRLKALAVQSSPTKSRSRSRSGSDSTGAGANGGGGPVHSRSLNRRSASSTSSSLGKRVVPRSPSLFSAAPPMSPRSIHSFATTGNRSLHAVSEVEVEGDEGGASTKQQQQQQQLPTGKRKPGSRARTTSSATAGSRSSSFMSGGGARDKELPMPPPPHPQQTQQTQTHPHKRVSSSTLTVVSTVGSVDADVDEKEIEAASADGGVGK</sequence>
<keyword evidence="9" id="KW-1185">Reference proteome</keyword>
<feature type="compositionally biased region" description="Polar residues" evidence="5">
    <location>
        <begin position="297"/>
        <end position="311"/>
    </location>
</feature>
<dbReference type="PANTHER" id="PTHR23112:SF0">
    <property type="entry name" value="TRANSMEMBRANE PROTEIN 116"/>
    <property type="match status" value="1"/>
</dbReference>
<feature type="compositionally biased region" description="Low complexity" evidence="5">
    <location>
        <begin position="610"/>
        <end position="619"/>
    </location>
</feature>
<dbReference type="EMBL" id="JBBWRZ010000005">
    <property type="protein sequence ID" value="KAK8235233.1"/>
    <property type="molecule type" value="Genomic_DNA"/>
</dbReference>
<evidence type="ECO:0000256" key="3">
    <source>
        <dbReference type="ARBA" id="ARBA00022989"/>
    </source>
</evidence>
<reference evidence="8 9" key="1">
    <citation type="submission" date="2024-04" db="EMBL/GenBank/DDBJ databases">
        <title>Phyllosticta paracitricarpa is synonymous to the EU quarantine fungus P. citricarpa based on phylogenomic analyses.</title>
        <authorList>
            <consortium name="Lawrence Berkeley National Laboratory"/>
            <person name="Van Ingen-Buijs V.A."/>
            <person name="Van Westerhoven A.C."/>
            <person name="Haridas S."/>
            <person name="Skiadas P."/>
            <person name="Martin F."/>
            <person name="Groenewald J.Z."/>
            <person name="Crous P.W."/>
            <person name="Seidl M.F."/>
        </authorList>
    </citation>
    <scope>NUCLEOTIDE SEQUENCE [LARGE SCALE GENOMIC DNA]</scope>
    <source>
        <strain evidence="8 9">CBS 123374</strain>
    </source>
</reference>
<feature type="domain" description="G-protein coupled receptors family 2 profile 2" evidence="7">
    <location>
        <begin position="14"/>
        <end position="189"/>
    </location>
</feature>
<feature type="transmembrane region" description="Helical" evidence="6">
    <location>
        <begin position="125"/>
        <end position="148"/>
    </location>
</feature>
<feature type="transmembrane region" description="Helical" evidence="6">
    <location>
        <begin position="398"/>
        <end position="419"/>
    </location>
</feature>
<protein>
    <recommendedName>
        <fullName evidence="7">G-protein coupled receptors family 2 profile 2 domain-containing protein</fullName>
    </recommendedName>
</protein>
<dbReference type="Gene3D" id="1.20.1070.10">
    <property type="entry name" value="Rhodopsin 7-helix transmembrane proteins"/>
    <property type="match status" value="1"/>
</dbReference>
<keyword evidence="3 6" id="KW-1133">Transmembrane helix</keyword>
<comment type="subcellular location">
    <subcellularLocation>
        <location evidence="1">Membrane</location>
        <topology evidence="1">Multi-pass membrane protein</topology>
    </subcellularLocation>
</comment>
<evidence type="ECO:0000256" key="1">
    <source>
        <dbReference type="ARBA" id="ARBA00004141"/>
    </source>
</evidence>
<feature type="region of interest" description="Disordered" evidence="5">
    <location>
        <begin position="464"/>
        <end position="646"/>
    </location>
</feature>
<dbReference type="PANTHER" id="PTHR23112">
    <property type="entry name" value="G PROTEIN-COUPLED RECEPTOR 157-RELATED"/>
    <property type="match status" value="1"/>
</dbReference>
<comment type="caution">
    <text evidence="8">The sequence shown here is derived from an EMBL/GenBank/DDBJ whole genome shotgun (WGS) entry which is preliminary data.</text>
</comment>
<feature type="region of interest" description="Disordered" evidence="5">
    <location>
        <begin position="239"/>
        <end position="349"/>
    </location>
</feature>
<proteinExistence type="predicted"/>
<feature type="compositionally biased region" description="Low complexity" evidence="5">
    <location>
        <begin position="272"/>
        <end position="284"/>
    </location>
</feature>
<feature type="transmembrane region" description="Helical" evidence="6">
    <location>
        <begin position="83"/>
        <end position="104"/>
    </location>
</feature>
<feature type="compositionally biased region" description="Polar residues" evidence="5">
    <location>
        <begin position="482"/>
        <end position="510"/>
    </location>
</feature>
<organism evidence="8 9">
    <name type="scientific">Phyllosticta capitalensis</name>
    <dbReference type="NCBI Taxonomy" id="121624"/>
    <lineage>
        <taxon>Eukaryota</taxon>
        <taxon>Fungi</taxon>
        <taxon>Dikarya</taxon>
        <taxon>Ascomycota</taxon>
        <taxon>Pezizomycotina</taxon>
        <taxon>Dothideomycetes</taxon>
        <taxon>Dothideomycetes incertae sedis</taxon>
        <taxon>Botryosphaeriales</taxon>
        <taxon>Phyllostictaceae</taxon>
        <taxon>Phyllosticta</taxon>
    </lineage>
</organism>
<dbReference type="Pfam" id="PF05462">
    <property type="entry name" value="Dicty_CAR"/>
    <property type="match status" value="1"/>
</dbReference>
<evidence type="ECO:0000313" key="8">
    <source>
        <dbReference type="EMBL" id="KAK8235233.1"/>
    </source>
</evidence>
<feature type="compositionally biased region" description="Low complexity" evidence="5">
    <location>
        <begin position="576"/>
        <end position="594"/>
    </location>
</feature>
<feature type="transmembrane region" description="Helical" evidence="6">
    <location>
        <begin position="359"/>
        <end position="378"/>
    </location>
</feature>
<feature type="compositionally biased region" description="Low complexity" evidence="5">
    <location>
        <begin position="511"/>
        <end position="527"/>
    </location>
</feature>
<feature type="transmembrane region" description="Helical" evidence="6">
    <location>
        <begin position="20"/>
        <end position="42"/>
    </location>
</feature>
<feature type="transmembrane region" description="Helical" evidence="6">
    <location>
        <begin position="168"/>
        <end position="190"/>
    </location>
</feature>
<feature type="compositionally biased region" description="Polar residues" evidence="5">
    <location>
        <begin position="253"/>
        <end position="262"/>
    </location>
</feature>
<dbReference type="CDD" id="cd13952">
    <property type="entry name" value="7tm_classB"/>
    <property type="match status" value="1"/>
</dbReference>
<feature type="compositionally biased region" description="Low complexity" evidence="5">
    <location>
        <begin position="740"/>
        <end position="753"/>
    </location>
</feature>
<dbReference type="Proteomes" id="UP001492380">
    <property type="component" value="Unassembled WGS sequence"/>
</dbReference>
<evidence type="ECO:0000256" key="6">
    <source>
        <dbReference type="SAM" id="Phobius"/>
    </source>
</evidence>
<feature type="compositionally biased region" description="Low complexity" evidence="5">
    <location>
        <begin position="690"/>
        <end position="707"/>
    </location>
</feature>
<dbReference type="SUPFAM" id="SSF81321">
    <property type="entry name" value="Family A G protein-coupled receptor-like"/>
    <property type="match status" value="1"/>
</dbReference>
<feature type="transmembrane region" description="Helical" evidence="6">
    <location>
        <begin position="49"/>
        <end position="71"/>
    </location>
</feature>
<evidence type="ECO:0000256" key="2">
    <source>
        <dbReference type="ARBA" id="ARBA00022692"/>
    </source>
</evidence>
<dbReference type="InterPro" id="IPR017981">
    <property type="entry name" value="GPCR_2-like_7TM"/>
</dbReference>
<gene>
    <name evidence="8" type="ORF">HDK90DRAFT_237506</name>
</gene>
<evidence type="ECO:0000259" key="7">
    <source>
        <dbReference type="PROSITE" id="PS50261"/>
    </source>
</evidence>
<keyword evidence="2 6" id="KW-0812">Transmembrane</keyword>
<evidence type="ECO:0000256" key="4">
    <source>
        <dbReference type="ARBA" id="ARBA00023136"/>
    </source>
</evidence>
<evidence type="ECO:0000256" key="5">
    <source>
        <dbReference type="SAM" id="MobiDB-lite"/>
    </source>
</evidence>